<feature type="region of interest" description="Disordered" evidence="1">
    <location>
        <begin position="36"/>
        <end position="63"/>
    </location>
</feature>
<dbReference type="EMBL" id="LCIN01000002">
    <property type="protein sequence ID" value="KKT57675.1"/>
    <property type="molecule type" value="Genomic_DNA"/>
</dbReference>
<proteinExistence type="predicted"/>
<dbReference type="Proteomes" id="UP000033977">
    <property type="component" value="Unassembled WGS sequence"/>
</dbReference>
<sequence>MSRNNTIAVIIFAVLAAGAAGFLTFRSSTSDVKSQKTSDVFPRNMEEGNSISDGIKPPAPAPQNDELNALKTAALERKIPTGNEAATKELKDLSSQLKSEPNYIQGWLQLGILRKYLGDYEGASLAWQYATFLRPQDYIAFSNLGDLYHYYLRDFPKAERYLRKAVDVKPDYVAGYKNLFDLYMLSYKEKENLAEPVLLEGIKKNPDDHYLETILVSYKNDNQR</sequence>
<reference evidence="2 3" key="1">
    <citation type="journal article" date="2015" name="Nature">
        <title>rRNA introns, odd ribosomes, and small enigmatic genomes across a large radiation of phyla.</title>
        <authorList>
            <person name="Brown C.T."/>
            <person name="Hug L.A."/>
            <person name="Thomas B.C."/>
            <person name="Sharon I."/>
            <person name="Castelle C.J."/>
            <person name="Singh A."/>
            <person name="Wilkins M.J."/>
            <person name="Williams K.H."/>
            <person name="Banfield J.F."/>
        </authorList>
    </citation>
    <scope>NUCLEOTIDE SEQUENCE [LARGE SCALE GENOMIC DNA]</scope>
</reference>
<protein>
    <submittedName>
        <fullName evidence="2">Tetratricopeptide TPR_2 repeat-containing protein</fullName>
    </submittedName>
</protein>
<dbReference type="SUPFAM" id="SSF48452">
    <property type="entry name" value="TPR-like"/>
    <property type="match status" value="1"/>
</dbReference>
<evidence type="ECO:0000313" key="2">
    <source>
        <dbReference type="EMBL" id="KKT57675.1"/>
    </source>
</evidence>
<dbReference type="AlphaFoldDB" id="A0A0G1IEQ1"/>
<comment type="caution">
    <text evidence="2">The sequence shown here is derived from an EMBL/GenBank/DDBJ whole genome shotgun (WGS) entry which is preliminary data.</text>
</comment>
<dbReference type="InterPro" id="IPR011990">
    <property type="entry name" value="TPR-like_helical_dom_sf"/>
</dbReference>
<dbReference type="Gene3D" id="1.25.40.10">
    <property type="entry name" value="Tetratricopeptide repeat domain"/>
    <property type="match status" value="1"/>
</dbReference>
<dbReference type="SMART" id="SM00028">
    <property type="entry name" value="TPR"/>
    <property type="match status" value="2"/>
</dbReference>
<dbReference type="InterPro" id="IPR019734">
    <property type="entry name" value="TPR_rpt"/>
</dbReference>
<gene>
    <name evidence="2" type="ORF">UW49_C0002G0071</name>
</gene>
<name>A0A0G1IEQ1_9BACT</name>
<evidence type="ECO:0000256" key="1">
    <source>
        <dbReference type="SAM" id="MobiDB-lite"/>
    </source>
</evidence>
<organism evidence="2 3">
    <name type="scientific">Candidatus Giovannonibacteria bacterium GW2011_GWB1_44_23</name>
    <dbReference type="NCBI Taxonomy" id="1618652"/>
    <lineage>
        <taxon>Bacteria</taxon>
        <taxon>Candidatus Giovannoniibacteriota</taxon>
    </lineage>
</organism>
<accession>A0A0G1IEQ1</accession>
<evidence type="ECO:0000313" key="3">
    <source>
        <dbReference type="Proteomes" id="UP000033977"/>
    </source>
</evidence>